<keyword evidence="5" id="KW-0547">Nucleotide-binding</keyword>
<keyword evidence="11" id="KW-0804">Transcription</keyword>
<evidence type="ECO:0000313" key="17">
    <source>
        <dbReference type="Proteomes" id="UP000323930"/>
    </source>
</evidence>
<dbReference type="GO" id="GO:0003700">
    <property type="term" value="F:DNA-binding transcription factor activity"/>
    <property type="evidence" value="ECO:0007669"/>
    <property type="project" value="InterPro"/>
</dbReference>
<keyword evidence="9" id="KW-0805">Transcription regulation</keyword>
<keyword evidence="3 12" id="KW-0597">Phosphoprotein</keyword>
<dbReference type="GO" id="GO:0000155">
    <property type="term" value="F:phosphorelay sensor kinase activity"/>
    <property type="evidence" value="ECO:0007669"/>
    <property type="project" value="InterPro"/>
</dbReference>
<dbReference type="Pfam" id="PF00512">
    <property type="entry name" value="HisKA"/>
    <property type="match status" value="1"/>
</dbReference>
<dbReference type="FunFam" id="2.60.40.10:FF:000791">
    <property type="entry name" value="Two-component system sensor histidine kinase/response regulator"/>
    <property type="match status" value="1"/>
</dbReference>
<keyword evidence="4" id="KW-0808">Transferase</keyword>
<dbReference type="SUPFAM" id="SSF50998">
    <property type="entry name" value="Quinoprotein alcohol dehydrogenase-like"/>
    <property type="match status" value="1"/>
</dbReference>
<evidence type="ECO:0000256" key="1">
    <source>
        <dbReference type="ARBA" id="ARBA00000085"/>
    </source>
</evidence>
<dbReference type="SUPFAM" id="SSF46689">
    <property type="entry name" value="Homeodomain-like"/>
    <property type="match status" value="1"/>
</dbReference>
<dbReference type="FunFam" id="3.40.50.2300:FF:000138">
    <property type="entry name" value="Two-component system sensor histidine kinase/response regulator"/>
    <property type="match status" value="1"/>
</dbReference>
<dbReference type="SUPFAM" id="SSF63829">
    <property type="entry name" value="Calcium-dependent phosphotriesterase"/>
    <property type="match status" value="1"/>
</dbReference>
<dbReference type="Gene3D" id="2.60.40.10">
    <property type="entry name" value="Immunoglobulins"/>
    <property type="match status" value="1"/>
</dbReference>
<evidence type="ECO:0000256" key="2">
    <source>
        <dbReference type="ARBA" id="ARBA00012438"/>
    </source>
</evidence>
<dbReference type="Proteomes" id="UP000323930">
    <property type="component" value="Unassembled WGS sequence"/>
</dbReference>
<keyword evidence="7" id="KW-0067">ATP-binding</keyword>
<dbReference type="InterPro" id="IPR005467">
    <property type="entry name" value="His_kinase_dom"/>
</dbReference>
<dbReference type="SUPFAM" id="SSF55874">
    <property type="entry name" value="ATPase domain of HSP90 chaperone/DNA topoisomerase II/histidine kinase"/>
    <property type="match status" value="1"/>
</dbReference>
<proteinExistence type="predicted"/>
<evidence type="ECO:0000256" key="5">
    <source>
        <dbReference type="ARBA" id="ARBA00022741"/>
    </source>
</evidence>
<dbReference type="InterPro" id="IPR011123">
    <property type="entry name" value="Y_Y_Y"/>
</dbReference>
<evidence type="ECO:0000256" key="9">
    <source>
        <dbReference type="ARBA" id="ARBA00023015"/>
    </source>
</evidence>
<evidence type="ECO:0000256" key="12">
    <source>
        <dbReference type="PROSITE-ProRule" id="PRU00169"/>
    </source>
</evidence>
<evidence type="ECO:0000256" key="3">
    <source>
        <dbReference type="ARBA" id="ARBA00022553"/>
    </source>
</evidence>
<feature type="domain" description="HTH araC/xylS-type" evidence="13">
    <location>
        <begin position="1284"/>
        <end position="1383"/>
    </location>
</feature>
<dbReference type="Pfam" id="PF12833">
    <property type="entry name" value="HTH_18"/>
    <property type="match status" value="1"/>
</dbReference>
<keyword evidence="17" id="KW-1185">Reference proteome</keyword>
<comment type="catalytic activity">
    <reaction evidence="1">
        <text>ATP + protein L-histidine = ADP + protein N-phospho-L-histidine.</text>
        <dbReference type="EC" id="2.7.13.3"/>
    </reaction>
</comment>
<dbReference type="Gene3D" id="2.130.10.10">
    <property type="entry name" value="YVTN repeat-like/Quinoprotein amine dehydrogenase"/>
    <property type="match status" value="4"/>
</dbReference>
<evidence type="ECO:0000256" key="10">
    <source>
        <dbReference type="ARBA" id="ARBA00023125"/>
    </source>
</evidence>
<dbReference type="PROSITE" id="PS01124">
    <property type="entry name" value="HTH_ARAC_FAMILY_2"/>
    <property type="match status" value="1"/>
</dbReference>
<dbReference type="Gene3D" id="1.10.287.130">
    <property type="match status" value="1"/>
</dbReference>
<dbReference type="InterPro" id="IPR009057">
    <property type="entry name" value="Homeodomain-like_sf"/>
</dbReference>
<dbReference type="InterPro" id="IPR011047">
    <property type="entry name" value="Quinoprotein_ADH-like_sf"/>
</dbReference>
<dbReference type="InterPro" id="IPR011006">
    <property type="entry name" value="CheY-like_superfamily"/>
</dbReference>
<organism evidence="16 17">
    <name type="scientific">Seonamhaeicola marinus</name>
    <dbReference type="NCBI Taxonomy" id="1912246"/>
    <lineage>
        <taxon>Bacteria</taxon>
        <taxon>Pseudomonadati</taxon>
        <taxon>Bacteroidota</taxon>
        <taxon>Flavobacteriia</taxon>
        <taxon>Flavobacteriales</taxon>
        <taxon>Flavobacteriaceae</taxon>
    </lineage>
</organism>
<dbReference type="CDD" id="cd00082">
    <property type="entry name" value="HisKA"/>
    <property type="match status" value="1"/>
</dbReference>
<accession>A0A5D0ILX6</accession>
<evidence type="ECO:0000313" key="16">
    <source>
        <dbReference type="EMBL" id="TYA84178.1"/>
    </source>
</evidence>
<dbReference type="GO" id="GO:0043565">
    <property type="term" value="F:sequence-specific DNA binding"/>
    <property type="evidence" value="ECO:0007669"/>
    <property type="project" value="InterPro"/>
</dbReference>
<keyword evidence="6" id="KW-0418">Kinase</keyword>
<feature type="domain" description="Response regulatory" evidence="15">
    <location>
        <begin position="1137"/>
        <end position="1252"/>
    </location>
</feature>
<evidence type="ECO:0000259" key="13">
    <source>
        <dbReference type="PROSITE" id="PS01124"/>
    </source>
</evidence>
<dbReference type="OrthoDB" id="358279at2"/>
<dbReference type="InterPro" id="IPR018062">
    <property type="entry name" value="HTH_AraC-typ_CS"/>
</dbReference>
<dbReference type="InterPro" id="IPR015943">
    <property type="entry name" value="WD40/YVTN_repeat-like_dom_sf"/>
</dbReference>
<dbReference type="Pfam" id="PF07495">
    <property type="entry name" value="Y_Y_Y"/>
    <property type="match status" value="1"/>
</dbReference>
<dbReference type="SMART" id="SM00448">
    <property type="entry name" value="REC"/>
    <property type="match status" value="1"/>
</dbReference>
<dbReference type="InterPro" id="IPR013783">
    <property type="entry name" value="Ig-like_fold"/>
</dbReference>
<evidence type="ECO:0000256" key="7">
    <source>
        <dbReference type="ARBA" id="ARBA00022840"/>
    </source>
</evidence>
<evidence type="ECO:0000256" key="4">
    <source>
        <dbReference type="ARBA" id="ARBA00022679"/>
    </source>
</evidence>
<evidence type="ECO:0000259" key="14">
    <source>
        <dbReference type="PROSITE" id="PS50109"/>
    </source>
</evidence>
<dbReference type="Gene3D" id="3.30.565.10">
    <property type="entry name" value="Histidine kinase-like ATPase, C-terminal domain"/>
    <property type="match status" value="1"/>
</dbReference>
<dbReference type="SUPFAM" id="SSF47384">
    <property type="entry name" value="Homodimeric domain of signal transducing histidine kinase"/>
    <property type="match status" value="1"/>
</dbReference>
<dbReference type="InterPro" id="IPR036097">
    <property type="entry name" value="HisK_dim/P_sf"/>
</dbReference>
<dbReference type="InterPro" id="IPR003594">
    <property type="entry name" value="HATPase_dom"/>
</dbReference>
<dbReference type="SMART" id="SM00387">
    <property type="entry name" value="HATPase_c"/>
    <property type="match status" value="1"/>
</dbReference>
<dbReference type="InterPro" id="IPR004358">
    <property type="entry name" value="Sig_transdc_His_kin-like_C"/>
</dbReference>
<evidence type="ECO:0000256" key="11">
    <source>
        <dbReference type="ARBA" id="ARBA00023163"/>
    </source>
</evidence>
<keyword evidence="8" id="KW-0902">Two-component regulatory system</keyword>
<dbReference type="EMBL" id="VSDQ01000409">
    <property type="protein sequence ID" value="TYA84178.1"/>
    <property type="molecule type" value="Genomic_DNA"/>
</dbReference>
<dbReference type="Gene3D" id="1.10.10.60">
    <property type="entry name" value="Homeodomain-like"/>
    <property type="match status" value="1"/>
</dbReference>
<dbReference type="InterPro" id="IPR001789">
    <property type="entry name" value="Sig_transdc_resp-reg_receiver"/>
</dbReference>
<keyword evidence="10" id="KW-0238">DNA-binding</keyword>
<dbReference type="Pfam" id="PF02518">
    <property type="entry name" value="HATPase_c"/>
    <property type="match status" value="1"/>
</dbReference>
<evidence type="ECO:0000256" key="6">
    <source>
        <dbReference type="ARBA" id="ARBA00022777"/>
    </source>
</evidence>
<dbReference type="PROSITE" id="PS50110">
    <property type="entry name" value="RESPONSE_REGULATORY"/>
    <property type="match status" value="1"/>
</dbReference>
<sequence>MRIKYHHLALIAFVLSFNIVLAQNKGYFERITTDEGLSQSDVNTIIQDDDGFMWFGTHDGLNRYDGYSFKIFKPDFKKKQSIPSNLIYTLEKDQNGNLWIGTTGEGLVFFDRTKETFVTYKTDKKGGNGLTSNNIGELYRDKENRLWIGTRNGLNMLDLKNLNEPLKFKHYKLEQDDIFISGNNQSVNTIYEDRNGLIWVGGYAGLYRLSRESNGDEYLRLANRDLGLPIAAVREIREINGKLLVATNDGLFFQRVKDNTLVFEKVIEGSFNNILINDNIIWVGTNKGLWRLKMDMANETFKILNTFIYDPKDFNSISKNNIMSLYRDKTGIIWAGTNGGGVNKYDPNRKEFLHIRKTLDPKSLSYDKIRSFFEDSNNTLWVGTEGGGLNRLKSTKDYNDYSKFNDLLNVYAIKEIKKGNKKFLLFGGQGIPSMYELEITNPDNTSFKNISPINDFDNSIFSLLVDSRNYLWIGTYSGGLYRWILNEDNKSYDKQRFTYDLNNPTSIPGDIIRNIKEDSEGNIWVGTSSGLGMLTAEEASEKVPRFKVFKRGENEKNTLSHNYILSINEDANKNIWIGTLGGGLNKLEKQENGYVVTKCYSESNGLPNNVVKGVLIDESENLWVSTNKGISKLNYKTEVFKNFDVNDGLQSNEFQELACLKRKDGEFLFGGVNGFNTFYPQKLRENTFIPGTVITNLLISNKAVEVREEVDGKVILNNVVSKTASITLKHFQNNLSFDFASLHYVAPQKNSFEYILEGFDKSWQGTSSAKRYASYTNLAPGDYVFKVKSSNNDGLWNNNPAQINIHITPPFWLTWWAYGIYGLCILGVFWGIQSYFNLRSQQKASLRIQKEVEEVNRLKLQFFTNISHEFKTPITLILNPIEELLESATNSVSVKSKLKIVQRNANSLLRLVHQLMEFRKIEVGETKLGATKANIVSFLKEITLSFKASAKKKNVNLDFKSDYFKLDVWFDWDKLEKIMNNLIFNAIKFTPSTGNITVKIVKPLEESLLPIEDRGMSVKYLQIEVQDSGEGIIKEELPYVFHRFYQVNNASKHANKGSGIGLAITKDLVDLHYGDITVESAEGEGSCFKIKLPLGNEHLLEEEMVRIKNPEPFIEVDDSEFILEEELNVEEDKSKLSVLVVDDNPDIRLLVKDGLAKTYKVFEAENGNEGLNKALKEMPDLIISDILMPEMDGIELCAALKANIRTSHIPVVLLTALNSVEHRIEGLESGADAYIPKPFKMRLLSVRVEKLIESRNLMRKRFQTEKEITPEKVTLNSVDEQFLREIMDLMEANMSNESYWVDQLVKDMNTSRSTLFRKLKKLTGQSPNDFIRIVRLKRAAQLLEQNELNVAQVSYMVGFSDPGYFGKCFRKFFGESPSKFVKKKMLN</sequence>
<dbReference type="Pfam" id="PF07494">
    <property type="entry name" value="Reg_prop"/>
    <property type="match status" value="9"/>
</dbReference>
<dbReference type="PRINTS" id="PR00344">
    <property type="entry name" value="BCTRLSENSOR"/>
</dbReference>
<dbReference type="PROSITE" id="PS00041">
    <property type="entry name" value="HTH_ARAC_FAMILY_1"/>
    <property type="match status" value="1"/>
</dbReference>
<dbReference type="FunFam" id="3.30.565.10:FF:000037">
    <property type="entry name" value="Hybrid sensor histidine kinase/response regulator"/>
    <property type="match status" value="1"/>
</dbReference>
<dbReference type="EC" id="2.7.13.3" evidence="2"/>
<dbReference type="SMART" id="SM00342">
    <property type="entry name" value="HTH_ARAC"/>
    <property type="match status" value="1"/>
</dbReference>
<dbReference type="InterPro" id="IPR011110">
    <property type="entry name" value="Reg_prop"/>
</dbReference>
<reference evidence="16 17" key="1">
    <citation type="submission" date="2019-08" db="EMBL/GenBank/DDBJ databases">
        <title>Seonamhaeicola sediminis sp. nov., isolated from marine sediment.</title>
        <authorList>
            <person name="Cao W.R."/>
        </authorList>
    </citation>
    <scope>NUCLEOTIDE SEQUENCE [LARGE SCALE GENOMIC DNA]</scope>
    <source>
        <strain evidence="16 17">B011</strain>
    </source>
</reference>
<dbReference type="SMART" id="SM00388">
    <property type="entry name" value="HisKA"/>
    <property type="match status" value="1"/>
</dbReference>
<dbReference type="InterPro" id="IPR003661">
    <property type="entry name" value="HisK_dim/P_dom"/>
</dbReference>
<dbReference type="InterPro" id="IPR018060">
    <property type="entry name" value="HTH_AraC"/>
</dbReference>
<comment type="caution">
    <text evidence="16">The sequence shown here is derived from an EMBL/GenBank/DDBJ whole genome shotgun (WGS) entry which is preliminary data.</text>
</comment>
<feature type="domain" description="Histidine kinase" evidence="14">
    <location>
        <begin position="865"/>
        <end position="1096"/>
    </location>
</feature>
<protein>
    <recommendedName>
        <fullName evidence="2">histidine kinase</fullName>
        <ecNumber evidence="2">2.7.13.3</ecNumber>
    </recommendedName>
</protein>
<feature type="modified residue" description="4-aspartylphosphate" evidence="12">
    <location>
        <position position="1185"/>
    </location>
</feature>
<dbReference type="Pfam" id="PF00072">
    <property type="entry name" value="Response_reg"/>
    <property type="match status" value="1"/>
</dbReference>
<evidence type="ECO:0000256" key="8">
    <source>
        <dbReference type="ARBA" id="ARBA00023012"/>
    </source>
</evidence>
<dbReference type="PANTHER" id="PTHR43547:SF2">
    <property type="entry name" value="HYBRID SIGNAL TRANSDUCTION HISTIDINE KINASE C"/>
    <property type="match status" value="1"/>
</dbReference>
<name>A0A5D0ILX6_9FLAO</name>
<dbReference type="FunFam" id="1.10.10.60:FF:000284">
    <property type="entry name" value="Two-component system sensor histidine kinase/response regulator"/>
    <property type="match status" value="1"/>
</dbReference>
<evidence type="ECO:0000259" key="15">
    <source>
        <dbReference type="PROSITE" id="PS50110"/>
    </source>
</evidence>
<gene>
    <name evidence="16" type="ORF">FUA24_05865</name>
</gene>
<dbReference type="RefSeq" id="WP_148540520.1">
    <property type="nucleotide sequence ID" value="NZ_VSDQ01000409.1"/>
</dbReference>
<dbReference type="FunFam" id="1.10.287.130:FF:000045">
    <property type="entry name" value="Two-component system sensor histidine kinase/response regulator"/>
    <property type="match status" value="1"/>
</dbReference>
<dbReference type="InterPro" id="IPR036890">
    <property type="entry name" value="HATPase_C_sf"/>
</dbReference>
<dbReference type="SUPFAM" id="SSF52172">
    <property type="entry name" value="CheY-like"/>
    <property type="match status" value="1"/>
</dbReference>
<dbReference type="PANTHER" id="PTHR43547">
    <property type="entry name" value="TWO-COMPONENT HISTIDINE KINASE"/>
    <property type="match status" value="1"/>
</dbReference>
<dbReference type="Gene3D" id="3.40.50.2300">
    <property type="match status" value="1"/>
</dbReference>
<dbReference type="GO" id="GO:0005524">
    <property type="term" value="F:ATP binding"/>
    <property type="evidence" value="ECO:0007669"/>
    <property type="project" value="UniProtKB-KW"/>
</dbReference>
<dbReference type="PROSITE" id="PS50109">
    <property type="entry name" value="HIS_KIN"/>
    <property type="match status" value="1"/>
</dbReference>